<dbReference type="GO" id="GO:0005634">
    <property type="term" value="C:nucleus"/>
    <property type="evidence" value="ECO:0007669"/>
    <property type="project" value="UniProtKB-SubCell"/>
</dbReference>
<dbReference type="Gene3D" id="2.40.50.140">
    <property type="entry name" value="Nucleic acid-binding proteins"/>
    <property type="match status" value="1"/>
</dbReference>
<dbReference type="AlphaFoldDB" id="A0A8H7QV35"/>
<dbReference type="InterPro" id="IPR040260">
    <property type="entry name" value="RFA2-like"/>
</dbReference>
<evidence type="ECO:0000256" key="4">
    <source>
        <dbReference type="ARBA" id="ARBA00022454"/>
    </source>
</evidence>
<evidence type="ECO:0000256" key="7">
    <source>
        <dbReference type="ARBA" id="ARBA00023242"/>
    </source>
</evidence>
<keyword evidence="11" id="KW-1185">Reference proteome</keyword>
<evidence type="ECO:0000256" key="6">
    <source>
        <dbReference type="ARBA" id="ARBA00023125"/>
    </source>
</evidence>
<organism evidence="10 11">
    <name type="scientific">Mucor saturninus</name>
    <dbReference type="NCBI Taxonomy" id="64648"/>
    <lineage>
        <taxon>Eukaryota</taxon>
        <taxon>Fungi</taxon>
        <taxon>Fungi incertae sedis</taxon>
        <taxon>Mucoromycota</taxon>
        <taxon>Mucoromycotina</taxon>
        <taxon>Mucoromycetes</taxon>
        <taxon>Mucorales</taxon>
        <taxon>Mucorineae</taxon>
        <taxon>Mucoraceae</taxon>
        <taxon>Mucor</taxon>
    </lineage>
</organism>
<dbReference type="Pfam" id="PF01336">
    <property type="entry name" value="tRNA_anti-codon"/>
    <property type="match status" value="1"/>
</dbReference>
<dbReference type="GO" id="GO:0003677">
    <property type="term" value="F:DNA binding"/>
    <property type="evidence" value="ECO:0007669"/>
    <property type="project" value="UniProtKB-KW"/>
</dbReference>
<evidence type="ECO:0000256" key="8">
    <source>
        <dbReference type="ARBA" id="ARBA00030039"/>
    </source>
</evidence>
<dbReference type="OrthoDB" id="77828at2759"/>
<evidence type="ECO:0000259" key="9">
    <source>
        <dbReference type="Pfam" id="PF01336"/>
    </source>
</evidence>
<reference evidence="10" key="1">
    <citation type="submission" date="2020-12" db="EMBL/GenBank/DDBJ databases">
        <title>Metabolic potential, ecology and presence of endohyphal bacteria is reflected in genomic diversity of Mucoromycotina.</title>
        <authorList>
            <person name="Muszewska A."/>
            <person name="Okrasinska A."/>
            <person name="Steczkiewicz K."/>
            <person name="Drgas O."/>
            <person name="Orlowska M."/>
            <person name="Perlinska-Lenart U."/>
            <person name="Aleksandrzak-Piekarczyk T."/>
            <person name="Szatraj K."/>
            <person name="Zielenkiewicz U."/>
            <person name="Pilsyk S."/>
            <person name="Malc E."/>
            <person name="Mieczkowski P."/>
            <person name="Kruszewska J.S."/>
            <person name="Biernat P."/>
            <person name="Pawlowska J."/>
        </authorList>
    </citation>
    <scope>NUCLEOTIDE SEQUENCE</scope>
    <source>
        <strain evidence="10">WA0000017839</strain>
    </source>
</reference>
<feature type="domain" description="OB" evidence="9">
    <location>
        <begin position="47"/>
        <end position="112"/>
    </location>
</feature>
<accession>A0A8H7QV35</accession>
<keyword evidence="7" id="KW-0539">Nucleus</keyword>
<dbReference type="PANTHER" id="PTHR13989:SF33">
    <property type="entry name" value="CST COMPLEX SUBUNIT STN1"/>
    <property type="match status" value="1"/>
</dbReference>
<keyword evidence="5" id="KW-0779">Telomere</keyword>
<dbReference type="SUPFAM" id="SSF50249">
    <property type="entry name" value="Nucleic acid-binding proteins"/>
    <property type="match status" value="1"/>
</dbReference>
<sequence length="323" mass="36714">MEPAFFGLDPLFHTHVKLFIKDVLKLERVPDVSLEVFQLYDHVIRLVEICGIVVAFESSGGNIIYTVDDASATISCCLFSDNMDVNYVPLELGTAVRVRGKISTYEDRKQIGIYNIFTLDDPNEELVQYIYTATLEVEYQKPYRLSSAIEKNKNFLLNRLNDPRIENDYFIDEFTMEILHFIKASGQSTLSIWVPTREPSLVEAAQSVLEQSGVEVTVNGVMELFGKAIKVLNDNNLVFTSKRKDKLILANIPAMEGFIVKLISETLELVPYQNGGVQAEYLVIRTMDQFDYLTKNDVYRLLKNMILQGILYTPCAGEYSVLT</sequence>
<protein>
    <recommendedName>
        <fullName evidence="3">CST complex subunit STN1</fullName>
    </recommendedName>
    <alternativeName>
        <fullName evidence="8">Suppressor of cdc thirteen homolog</fullName>
    </alternativeName>
</protein>
<dbReference type="GO" id="GO:0000781">
    <property type="term" value="C:chromosome, telomeric region"/>
    <property type="evidence" value="ECO:0007669"/>
    <property type="project" value="UniProtKB-SubCell"/>
</dbReference>
<gene>
    <name evidence="10" type="ORF">INT47_010317</name>
</gene>
<comment type="caution">
    <text evidence="10">The sequence shown here is derived from an EMBL/GenBank/DDBJ whole genome shotgun (WGS) entry which is preliminary data.</text>
</comment>
<evidence type="ECO:0000313" key="10">
    <source>
        <dbReference type="EMBL" id="KAG2198912.1"/>
    </source>
</evidence>
<dbReference type="PANTHER" id="PTHR13989">
    <property type="entry name" value="REPLICATION PROTEIN A-RELATED"/>
    <property type="match status" value="1"/>
</dbReference>
<keyword evidence="4" id="KW-0158">Chromosome</keyword>
<name>A0A8H7QV35_9FUNG</name>
<keyword evidence="6" id="KW-0238">DNA-binding</keyword>
<dbReference type="Proteomes" id="UP000603453">
    <property type="component" value="Unassembled WGS sequence"/>
</dbReference>
<dbReference type="InterPro" id="IPR012340">
    <property type="entry name" value="NA-bd_OB-fold"/>
</dbReference>
<proteinExistence type="predicted"/>
<evidence type="ECO:0000256" key="5">
    <source>
        <dbReference type="ARBA" id="ARBA00022895"/>
    </source>
</evidence>
<dbReference type="EMBL" id="JAEPRD010000103">
    <property type="protein sequence ID" value="KAG2198912.1"/>
    <property type="molecule type" value="Genomic_DNA"/>
</dbReference>
<evidence type="ECO:0000256" key="3">
    <source>
        <dbReference type="ARBA" id="ARBA00017411"/>
    </source>
</evidence>
<evidence type="ECO:0000313" key="11">
    <source>
        <dbReference type="Proteomes" id="UP000603453"/>
    </source>
</evidence>
<comment type="subcellular location">
    <subcellularLocation>
        <location evidence="2">Chromosome</location>
        <location evidence="2">Telomere</location>
    </subcellularLocation>
    <subcellularLocation>
        <location evidence="1">Nucleus</location>
    </subcellularLocation>
</comment>
<evidence type="ECO:0000256" key="1">
    <source>
        <dbReference type="ARBA" id="ARBA00004123"/>
    </source>
</evidence>
<evidence type="ECO:0000256" key="2">
    <source>
        <dbReference type="ARBA" id="ARBA00004574"/>
    </source>
</evidence>
<dbReference type="InterPro" id="IPR004365">
    <property type="entry name" value="NA-bd_OB_tRNA"/>
</dbReference>